<evidence type="ECO:0000256" key="1">
    <source>
        <dbReference type="ARBA" id="ARBA00004479"/>
    </source>
</evidence>
<dbReference type="InterPro" id="IPR048633">
    <property type="entry name" value="ITGAX-like_Ig_3"/>
</dbReference>
<dbReference type="InterPro" id="IPR013519">
    <property type="entry name" value="Int_alpha_beta-p"/>
</dbReference>
<dbReference type="Gene3D" id="1.20.5.930">
    <property type="entry name" value="Bicelle-embedded integrin alpha(iib) transmembrane segment"/>
    <property type="match status" value="1"/>
</dbReference>
<dbReference type="GO" id="GO:0005178">
    <property type="term" value="F:integrin binding"/>
    <property type="evidence" value="ECO:0007669"/>
    <property type="project" value="TreeGrafter"/>
</dbReference>
<reference evidence="17" key="1">
    <citation type="submission" date="2020-10" db="EMBL/GenBank/DDBJ databases">
        <title>Chromosome-scale genome assembly of the Allis shad, Alosa alosa.</title>
        <authorList>
            <person name="Margot Z."/>
            <person name="Christophe K."/>
            <person name="Cabau C."/>
            <person name="Louis A."/>
            <person name="Berthelot C."/>
            <person name="Parey E."/>
            <person name="Roest Crollius H."/>
            <person name="Montfort J."/>
            <person name="Robinson-Rechavi M."/>
            <person name="Bucao C."/>
            <person name="Bouchez O."/>
            <person name="Gislard M."/>
            <person name="Lluch J."/>
            <person name="Milhes M."/>
            <person name="Lampietro C."/>
            <person name="Lopez Roques C."/>
            <person name="Donnadieu C."/>
            <person name="Braasch I."/>
            <person name="Desvignes T."/>
            <person name="Postlethwait J."/>
            <person name="Bobe J."/>
            <person name="Guiguen Y."/>
        </authorList>
    </citation>
    <scope>NUCLEOTIDE SEQUENCE</scope>
    <source>
        <strain evidence="17">M-15738</strain>
        <tissue evidence="17">Blood</tissue>
    </source>
</reference>
<dbReference type="Pfam" id="PF20805">
    <property type="entry name" value="Integrin_A_Ig_2"/>
    <property type="match status" value="1"/>
</dbReference>
<feature type="repeat" description="FG-GAP" evidence="12">
    <location>
        <begin position="52"/>
        <end position="113"/>
    </location>
</feature>
<evidence type="ECO:0000256" key="11">
    <source>
        <dbReference type="ARBA" id="ARBA00023180"/>
    </source>
</evidence>
<organism evidence="17 18">
    <name type="scientific">Alosa alosa</name>
    <name type="common">allis shad</name>
    <dbReference type="NCBI Taxonomy" id="278164"/>
    <lineage>
        <taxon>Eukaryota</taxon>
        <taxon>Metazoa</taxon>
        <taxon>Chordata</taxon>
        <taxon>Craniata</taxon>
        <taxon>Vertebrata</taxon>
        <taxon>Euteleostomi</taxon>
        <taxon>Actinopterygii</taxon>
        <taxon>Neopterygii</taxon>
        <taxon>Teleostei</taxon>
        <taxon>Clupei</taxon>
        <taxon>Clupeiformes</taxon>
        <taxon>Clupeoidei</taxon>
        <taxon>Clupeidae</taxon>
        <taxon>Alosa</taxon>
    </lineage>
</organism>
<proteinExistence type="inferred from homology"/>
<evidence type="ECO:0000259" key="15">
    <source>
        <dbReference type="Pfam" id="PF20805"/>
    </source>
</evidence>
<feature type="repeat" description="FG-GAP" evidence="12">
    <location>
        <begin position="191"/>
        <end position="252"/>
    </location>
</feature>
<dbReference type="SUPFAM" id="SSF69318">
    <property type="entry name" value="Integrin alpha N-terminal domain"/>
    <property type="match status" value="1"/>
</dbReference>
<dbReference type="GO" id="GO:0033627">
    <property type="term" value="P:cell adhesion mediated by integrin"/>
    <property type="evidence" value="ECO:0007669"/>
    <property type="project" value="TreeGrafter"/>
</dbReference>
<accession>A0AAV6H4G0</accession>
<dbReference type="EMBL" id="JADWDJ010000006">
    <property type="protein sequence ID" value="KAG5280271.1"/>
    <property type="molecule type" value="Genomic_DNA"/>
</dbReference>
<evidence type="ECO:0000256" key="9">
    <source>
        <dbReference type="ARBA" id="ARBA00023136"/>
    </source>
</evidence>
<evidence type="ECO:0000259" key="14">
    <source>
        <dbReference type="Pfam" id="PF08441"/>
    </source>
</evidence>
<evidence type="ECO:0000256" key="10">
    <source>
        <dbReference type="ARBA" id="ARBA00023170"/>
    </source>
</evidence>
<comment type="caution">
    <text evidence="17">The sequence shown here is derived from an EMBL/GenBank/DDBJ whole genome shotgun (WGS) entry which is preliminary data.</text>
</comment>
<feature type="repeat" description="FG-GAP" evidence="12">
    <location>
        <begin position="129"/>
        <end position="187"/>
    </location>
</feature>
<evidence type="ECO:0000256" key="6">
    <source>
        <dbReference type="ARBA" id="ARBA00022889"/>
    </source>
</evidence>
<dbReference type="GO" id="GO:0009897">
    <property type="term" value="C:external side of plasma membrane"/>
    <property type="evidence" value="ECO:0007669"/>
    <property type="project" value="TreeGrafter"/>
</dbReference>
<dbReference type="Pfam" id="PF01839">
    <property type="entry name" value="FG-GAP"/>
    <property type="match status" value="2"/>
</dbReference>
<evidence type="ECO:0000256" key="4">
    <source>
        <dbReference type="ARBA" id="ARBA00022729"/>
    </source>
</evidence>
<dbReference type="AlphaFoldDB" id="A0AAV6H4G0"/>
<dbReference type="InterPro" id="IPR013517">
    <property type="entry name" value="FG-GAP"/>
</dbReference>
<evidence type="ECO:0000256" key="13">
    <source>
        <dbReference type="RuleBase" id="RU003762"/>
    </source>
</evidence>
<protein>
    <submittedName>
        <fullName evidence="17">Uncharacterized protein</fullName>
    </submittedName>
</protein>
<feature type="domain" description="Integrin alpha second immunoglobulin-like" evidence="15">
    <location>
        <begin position="385"/>
        <end position="519"/>
    </location>
</feature>
<dbReference type="GO" id="GO:0007229">
    <property type="term" value="P:integrin-mediated signaling pathway"/>
    <property type="evidence" value="ECO:0007669"/>
    <property type="project" value="UniProtKB-KW"/>
</dbReference>
<dbReference type="InterPro" id="IPR048285">
    <property type="entry name" value="Integrin_alpha_Ig-like_2"/>
</dbReference>
<gene>
    <name evidence="17" type="ORF">AALO_G00087070</name>
</gene>
<dbReference type="InterPro" id="IPR013649">
    <property type="entry name" value="Integrin_alpha_Ig-like_1"/>
</dbReference>
<dbReference type="GO" id="GO:0007160">
    <property type="term" value="P:cell-matrix adhesion"/>
    <property type="evidence" value="ECO:0007669"/>
    <property type="project" value="TreeGrafter"/>
</dbReference>
<evidence type="ECO:0000256" key="7">
    <source>
        <dbReference type="ARBA" id="ARBA00022989"/>
    </source>
</evidence>
<dbReference type="GO" id="GO:0008305">
    <property type="term" value="C:integrin complex"/>
    <property type="evidence" value="ECO:0007669"/>
    <property type="project" value="InterPro"/>
</dbReference>
<dbReference type="Gene3D" id="2.60.40.1510">
    <property type="entry name" value="ntegrin, alpha v. Chain A, domain 3"/>
    <property type="match status" value="1"/>
</dbReference>
<keyword evidence="4" id="KW-0732">Signal</keyword>
<keyword evidence="10 13" id="KW-0675">Receptor</keyword>
<evidence type="ECO:0000256" key="8">
    <source>
        <dbReference type="ARBA" id="ARBA00023037"/>
    </source>
</evidence>
<sequence length="761" mass="84281">MRPSFRRVDQVTPDSYVGYSMAVANGYRQSYIVMGAPRYDHKGLVMVFRPGNTLLRSFTQSQIGAYFGAEVCVVDLDGDSNTDLILASAPMHTEGEREGKVFVYSISYYQYFYFYRYSFYFQYTSVQDTGVSLLGMEGQRGRFGSSLASLADLNGDGIRDVAVGAPLEDNGQGSVYIFNGRRGGINPTYSQRIAGSSVQSGLRFFGLTVAQSALDQSGDGLPDIAVGSKGAVLLLRSSPIVSVHTRMTFSPTKIPVSIYDCSNSQQINASVCINITKITKGTFTDLQAELNYTVTLDYLRQKYRANFTDEERERDRETTMMLGEKCFLHTFYVQCSPEDVVNPVEVQVAFSFQGLPIPSADQLTPKLSSSSRNTTDHQLNFEIDCGQDSVCVDNIHLNFNFSGSLIEVGIAQEMSVMVSVENRGENSYGTHMFLSYPPGLSYRTFIKSQGRVKCTSLDSTDGVTLGKADCSINRPILRAGDKAMFVVVYGIDGSSDFDETLTIDAQVSSGNDMHSNDSEPIQSKDIAVKYSIYALIRRFENTTNYINFTAGNNSMGKEVRQDLEVTNSIRGLNLTVVIHVPVRLQDKDIWTDVDSLNITGCTREGELEPNITNFKETLLKNKEPIVDCSVAVCLEFRCTSFMLRGDRQFYTVSGNVSSGWIEQTGLRSAMFHLVSSATLEYDDRKYIFYSSDSSRLAPVTKIETLVEVYEGPDLTKVIIGGAFGGLFLLVIITGVLIKVGFFKSRYERLLSEAEAASQKKD</sequence>
<dbReference type="Gene3D" id="2.60.40.1530">
    <property type="entry name" value="ntegrin, alpha v. Chain A, domain 4"/>
    <property type="match status" value="1"/>
</dbReference>
<dbReference type="PROSITE" id="PS51470">
    <property type="entry name" value="FG_GAP"/>
    <property type="match status" value="3"/>
</dbReference>
<keyword evidence="5" id="KW-0677">Repeat</keyword>
<evidence type="ECO:0000256" key="3">
    <source>
        <dbReference type="ARBA" id="ARBA00022692"/>
    </source>
</evidence>
<dbReference type="PANTHER" id="PTHR23220:SF118">
    <property type="entry name" value="INTEGRIN ALPHA-X"/>
    <property type="match status" value="1"/>
</dbReference>
<evidence type="ECO:0000313" key="17">
    <source>
        <dbReference type="EMBL" id="KAG5280271.1"/>
    </source>
</evidence>
<keyword evidence="11" id="KW-0325">Glycoprotein</keyword>
<dbReference type="InterPro" id="IPR032695">
    <property type="entry name" value="Integrin_dom_sf"/>
</dbReference>
<dbReference type="InterPro" id="IPR000413">
    <property type="entry name" value="Integrin_alpha"/>
</dbReference>
<comment type="similarity">
    <text evidence="2 13">Belongs to the integrin alpha chain family.</text>
</comment>
<dbReference type="Pfam" id="PF08441">
    <property type="entry name" value="Integrin_A_Ig_1"/>
    <property type="match status" value="1"/>
</dbReference>
<dbReference type="Pfam" id="PF21520">
    <property type="entry name" value="ITGAX-like_Ig_3"/>
    <property type="match status" value="1"/>
</dbReference>
<keyword evidence="3 13" id="KW-0812">Transmembrane</keyword>
<evidence type="ECO:0000256" key="12">
    <source>
        <dbReference type="PROSITE-ProRule" id="PRU00803"/>
    </source>
</evidence>
<evidence type="ECO:0000256" key="2">
    <source>
        <dbReference type="ARBA" id="ARBA00008054"/>
    </source>
</evidence>
<evidence type="ECO:0000313" key="18">
    <source>
        <dbReference type="Proteomes" id="UP000823561"/>
    </source>
</evidence>
<keyword evidence="8 13" id="KW-0401">Integrin</keyword>
<feature type="domain" description="Integrin alpha first immunoglubulin-like" evidence="14">
    <location>
        <begin position="238"/>
        <end position="382"/>
    </location>
</feature>
<dbReference type="SMART" id="SM00191">
    <property type="entry name" value="Int_alpha"/>
    <property type="match status" value="4"/>
</dbReference>
<evidence type="ECO:0000259" key="16">
    <source>
        <dbReference type="Pfam" id="PF21520"/>
    </source>
</evidence>
<keyword evidence="6 13" id="KW-0130">Cell adhesion</keyword>
<dbReference type="Gene3D" id="2.60.40.1460">
    <property type="entry name" value="Integrin domains. Chain A, domain 2"/>
    <property type="match status" value="1"/>
</dbReference>
<keyword evidence="18" id="KW-1185">Reference proteome</keyword>
<dbReference type="Gene3D" id="2.130.10.130">
    <property type="entry name" value="Integrin alpha, N-terminal"/>
    <property type="match status" value="1"/>
</dbReference>
<dbReference type="GO" id="GO:0098609">
    <property type="term" value="P:cell-cell adhesion"/>
    <property type="evidence" value="ECO:0007669"/>
    <property type="project" value="TreeGrafter"/>
</dbReference>
<keyword evidence="7 13" id="KW-1133">Transmembrane helix</keyword>
<feature type="transmembrane region" description="Helical" evidence="13">
    <location>
        <begin position="717"/>
        <end position="741"/>
    </location>
</feature>
<comment type="subcellular location">
    <subcellularLocation>
        <location evidence="1 13">Membrane</location>
        <topology evidence="1 13">Single-pass type I membrane protein</topology>
    </subcellularLocation>
</comment>
<evidence type="ECO:0000256" key="5">
    <source>
        <dbReference type="ARBA" id="ARBA00022737"/>
    </source>
</evidence>
<keyword evidence="9 13" id="KW-0472">Membrane</keyword>
<dbReference type="SUPFAM" id="SSF69179">
    <property type="entry name" value="Integrin domains"/>
    <property type="match status" value="2"/>
</dbReference>
<dbReference type="PRINTS" id="PR01185">
    <property type="entry name" value="INTEGRINA"/>
</dbReference>
<name>A0AAV6H4G0_9TELE</name>
<dbReference type="Proteomes" id="UP000823561">
    <property type="component" value="Chromosome 6"/>
</dbReference>
<dbReference type="InterPro" id="IPR028994">
    <property type="entry name" value="Integrin_alpha_N"/>
</dbReference>
<dbReference type="PANTHER" id="PTHR23220">
    <property type="entry name" value="INTEGRIN ALPHA"/>
    <property type="match status" value="1"/>
</dbReference>
<feature type="domain" description="Integrin alpha-X-like third Ig-like" evidence="16">
    <location>
        <begin position="529"/>
        <end position="710"/>
    </location>
</feature>